<feature type="compositionally biased region" description="Basic and acidic residues" evidence="1">
    <location>
        <begin position="28"/>
        <end position="41"/>
    </location>
</feature>
<evidence type="ECO:0000313" key="3">
    <source>
        <dbReference type="Proteomes" id="UP000800200"/>
    </source>
</evidence>
<dbReference type="OrthoDB" id="3350591at2759"/>
<feature type="region of interest" description="Disordered" evidence="1">
    <location>
        <begin position="1"/>
        <end position="41"/>
    </location>
</feature>
<proteinExistence type="predicted"/>
<dbReference type="EMBL" id="ML994681">
    <property type="protein sequence ID" value="KAF2177840.1"/>
    <property type="molecule type" value="Genomic_DNA"/>
</dbReference>
<evidence type="ECO:0000313" key="2">
    <source>
        <dbReference type="EMBL" id="KAF2177840.1"/>
    </source>
</evidence>
<dbReference type="InterPro" id="IPR053204">
    <property type="entry name" value="Oxopyrrolidines_Biosynth-assoc"/>
</dbReference>
<dbReference type="Pfam" id="PF12311">
    <property type="entry name" value="DUF3632"/>
    <property type="match status" value="1"/>
</dbReference>
<feature type="compositionally biased region" description="Polar residues" evidence="1">
    <location>
        <begin position="9"/>
        <end position="27"/>
    </location>
</feature>
<name>A0A6A6DIT3_9PEZI</name>
<accession>A0A6A6DIT3</accession>
<dbReference type="PANTHER" id="PTHR38797:SF4">
    <property type="entry name" value="NUCLEAR PORE COMPLEX PROTEIN NUP85"/>
    <property type="match status" value="1"/>
</dbReference>
<organism evidence="2 3">
    <name type="scientific">Zopfia rhizophila CBS 207.26</name>
    <dbReference type="NCBI Taxonomy" id="1314779"/>
    <lineage>
        <taxon>Eukaryota</taxon>
        <taxon>Fungi</taxon>
        <taxon>Dikarya</taxon>
        <taxon>Ascomycota</taxon>
        <taxon>Pezizomycotina</taxon>
        <taxon>Dothideomycetes</taxon>
        <taxon>Dothideomycetes incertae sedis</taxon>
        <taxon>Zopfiaceae</taxon>
        <taxon>Zopfia</taxon>
    </lineage>
</organism>
<feature type="region of interest" description="Disordered" evidence="1">
    <location>
        <begin position="103"/>
        <end position="122"/>
    </location>
</feature>
<dbReference type="AlphaFoldDB" id="A0A6A6DIT3"/>
<keyword evidence="3" id="KW-1185">Reference proteome</keyword>
<sequence length="351" mass="39278">MADEPLPFQSDSNPPSPIHASNPSNEPEQPHEHPQNRPEIERILGLASFPEQVDNFARLRSCFKPEDDSHSYPAIQAYLSGELELEDAVNKIAEPIEKAYSSADHGCALDPSNPNSGSSRNRSTEGFLRDLWYSVLHSAKRIPWNDSLQEKLLSLVQTVKLRPDPPRNFDIKKTKSDGVLSSSTLWSSLLLLGPTTRESFNDSPGVQAGYQPPEIAAWANFNAFLARLTSSSIANFWIYAIWELRSALETRHEKTKKYTLDAAVPSAAVWVLILGKTLYDKEEDLTPKEANHGSPARPGELWQGGKPEFSKARWGFWRGRFAEVAEDEGLRMETSRIAGMASEFMGKVERE</sequence>
<feature type="compositionally biased region" description="Low complexity" evidence="1">
    <location>
        <begin position="111"/>
        <end position="121"/>
    </location>
</feature>
<gene>
    <name evidence="2" type="ORF">K469DRAFT_719311</name>
</gene>
<dbReference type="InterPro" id="IPR022085">
    <property type="entry name" value="OpdG"/>
</dbReference>
<protein>
    <submittedName>
        <fullName evidence="2">Uncharacterized protein</fullName>
    </submittedName>
</protein>
<dbReference type="Proteomes" id="UP000800200">
    <property type="component" value="Unassembled WGS sequence"/>
</dbReference>
<dbReference type="PANTHER" id="PTHR38797">
    <property type="entry name" value="NUCLEAR PORE COMPLEX PROTEIN NUP85-RELATED"/>
    <property type="match status" value="1"/>
</dbReference>
<reference evidence="2" key="1">
    <citation type="journal article" date="2020" name="Stud. Mycol.">
        <title>101 Dothideomycetes genomes: a test case for predicting lifestyles and emergence of pathogens.</title>
        <authorList>
            <person name="Haridas S."/>
            <person name="Albert R."/>
            <person name="Binder M."/>
            <person name="Bloem J."/>
            <person name="Labutti K."/>
            <person name="Salamov A."/>
            <person name="Andreopoulos B."/>
            <person name="Baker S."/>
            <person name="Barry K."/>
            <person name="Bills G."/>
            <person name="Bluhm B."/>
            <person name="Cannon C."/>
            <person name="Castanera R."/>
            <person name="Culley D."/>
            <person name="Daum C."/>
            <person name="Ezra D."/>
            <person name="Gonzalez J."/>
            <person name="Henrissat B."/>
            <person name="Kuo A."/>
            <person name="Liang C."/>
            <person name="Lipzen A."/>
            <person name="Lutzoni F."/>
            <person name="Magnuson J."/>
            <person name="Mondo S."/>
            <person name="Nolan M."/>
            <person name="Ohm R."/>
            <person name="Pangilinan J."/>
            <person name="Park H.-J."/>
            <person name="Ramirez L."/>
            <person name="Alfaro M."/>
            <person name="Sun H."/>
            <person name="Tritt A."/>
            <person name="Yoshinaga Y."/>
            <person name="Zwiers L.-H."/>
            <person name="Turgeon B."/>
            <person name="Goodwin S."/>
            <person name="Spatafora J."/>
            <person name="Crous P."/>
            <person name="Grigoriev I."/>
        </authorList>
    </citation>
    <scope>NUCLEOTIDE SEQUENCE</scope>
    <source>
        <strain evidence="2">CBS 207.26</strain>
    </source>
</reference>
<evidence type="ECO:0000256" key="1">
    <source>
        <dbReference type="SAM" id="MobiDB-lite"/>
    </source>
</evidence>
<feature type="region of interest" description="Disordered" evidence="1">
    <location>
        <begin position="285"/>
        <end position="305"/>
    </location>
</feature>